<dbReference type="STRING" id="1798475.A2837_02670"/>
<dbReference type="Proteomes" id="UP000176322">
    <property type="component" value="Unassembled WGS sequence"/>
</dbReference>
<proteinExistence type="predicted"/>
<keyword evidence="1" id="KW-1133">Transmembrane helix</keyword>
<organism evidence="2 3">
    <name type="scientific">Candidatus Kaiserbacteria bacterium RIFCSPHIGHO2_01_FULL_46_22</name>
    <dbReference type="NCBI Taxonomy" id="1798475"/>
    <lineage>
        <taxon>Bacteria</taxon>
        <taxon>Candidatus Kaiseribacteriota</taxon>
    </lineage>
</organism>
<gene>
    <name evidence="2" type="ORF">A2837_02670</name>
</gene>
<dbReference type="AlphaFoldDB" id="A0A1F6BWS2"/>
<evidence type="ECO:0000256" key="1">
    <source>
        <dbReference type="SAM" id="Phobius"/>
    </source>
</evidence>
<accession>A0A1F6BWS2</accession>
<keyword evidence="1" id="KW-0812">Transmembrane</keyword>
<name>A0A1F6BWS2_9BACT</name>
<protein>
    <submittedName>
        <fullName evidence="2">Uncharacterized protein</fullName>
    </submittedName>
</protein>
<feature type="transmembrane region" description="Helical" evidence="1">
    <location>
        <begin position="28"/>
        <end position="52"/>
    </location>
</feature>
<comment type="caution">
    <text evidence="2">The sequence shown here is derived from an EMBL/GenBank/DDBJ whole genome shotgun (WGS) entry which is preliminary data.</text>
</comment>
<evidence type="ECO:0000313" key="3">
    <source>
        <dbReference type="Proteomes" id="UP000176322"/>
    </source>
</evidence>
<dbReference type="EMBL" id="MFKO01000008">
    <property type="protein sequence ID" value="OGG41394.1"/>
    <property type="molecule type" value="Genomic_DNA"/>
</dbReference>
<evidence type="ECO:0000313" key="2">
    <source>
        <dbReference type="EMBL" id="OGG41394.1"/>
    </source>
</evidence>
<sequence>MIANLAVVDNWKEGGLAGGQTALYLSRFLYVCAVMDIIYIFSEVLLCIYATARRASRWRSTLSDLLQN</sequence>
<reference evidence="2 3" key="1">
    <citation type="journal article" date="2016" name="Nat. Commun.">
        <title>Thousands of microbial genomes shed light on interconnected biogeochemical processes in an aquifer system.</title>
        <authorList>
            <person name="Anantharaman K."/>
            <person name="Brown C.T."/>
            <person name="Hug L.A."/>
            <person name="Sharon I."/>
            <person name="Castelle C.J."/>
            <person name="Probst A.J."/>
            <person name="Thomas B.C."/>
            <person name="Singh A."/>
            <person name="Wilkins M.J."/>
            <person name="Karaoz U."/>
            <person name="Brodie E.L."/>
            <person name="Williams K.H."/>
            <person name="Hubbard S.S."/>
            <person name="Banfield J.F."/>
        </authorList>
    </citation>
    <scope>NUCLEOTIDE SEQUENCE [LARGE SCALE GENOMIC DNA]</scope>
</reference>
<keyword evidence="1" id="KW-0472">Membrane</keyword>